<evidence type="ECO:0000256" key="6">
    <source>
        <dbReference type="ARBA" id="ARBA00022777"/>
    </source>
</evidence>
<dbReference type="Proteomes" id="UP000327013">
    <property type="component" value="Unassembled WGS sequence"/>
</dbReference>
<keyword evidence="13" id="KW-1185">Reference proteome</keyword>
<feature type="transmembrane region" description="Helical" evidence="11">
    <location>
        <begin position="363"/>
        <end position="386"/>
    </location>
</feature>
<accession>A0A5N6KNM1</accession>
<feature type="region of interest" description="Disordered" evidence="10">
    <location>
        <begin position="1"/>
        <end position="104"/>
    </location>
</feature>
<dbReference type="PANTHER" id="PTHR13205">
    <property type="entry name" value="TRANSMEMBRANE PROTEIN 15-RELATED"/>
    <property type="match status" value="1"/>
</dbReference>
<organism evidence="12 13">
    <name type="scientific">Carpinus fangiana</name>
    <dbReference type="NCBI Taxonomy" id="176857"/>
    <lineage>
        <taxon>Eukaryota</taxon>
        <taxon>Viridiplantae</taxon>
        <taxon>Streptophyta</taxon>
        <taxon>Embryophyta</taxon>
        <taxon>Tracheophyta</taxon>
        <taxon>Spermatophyta</taxon>
        <taxon>Magnoliopsida</taxon>
        <taxon>eudicotyledons</taxon>
        <taxon>Gunneridae</taxon>
        <taxon>Pentapetalae</taxon>
        <taxon>rosids</taxon>
        <taxon>fabids</taxon>
        <taxon>Fagales</taxon>
        <taxon>Betulaceae</taxon>
        <taxon>Carpinus</taxon>
    </lineage>
</organism>
<keyword evidence="6" id="KW-0418">Kinase</keyword>
<feature type="transmembrane region" description="Helical" evidence="11">
    <location>
        <begin position="744"/>
        <end position="763"/>
    </location>
</feature>
<evidence type="ECO:0000256" key="1">
    <source>
        <dbReference type="ARBA" id="ARBA00004477"/>
    </source>
</evidence>
<feature type="transmembrane region" description="Helical" evidence="11">
    <location>
        <begin position="659"/>
        <end position="675"/>
    </location>
</feature>
<dbReference type="InterPro" id="IPR032974">
    <property type="entry name" value="Polypren_kinase"/>
</dbReference>
<comment type="similarity">
    <text evidence="2">Belongs to the polyprenol kinase family.</text>
</comment>
<dbReference type="OrthoDB" id="377083at2759"/>
<feature type="compositionally biased region" description="Basic and acidic residues" evidence="10">
    <location>
        <begin position="51"/>
        <end position="63"/>
    </location>
</feature>
<dbReference type="GO" id="GO:0004168">
    <property type="term" value="F:dolichol kinase activity"/>
    <property type="evidence" value="ECO:0007669"/>
    <property type="project" value="UniProtKB-EC"/>
</dbReference>
<dbReference type="GO" id="GO:0043048">
    <property type="term" value="P:dolichyl monophosphate biosynthetic process"/>
    <property type="evidence" value="ECO:0007669"/>
    <property type="project" value="TreeGrafter"/>
</dbReference>
<dbReference type="PANTHER" id="PTHR13205:SF15">
    <property type="entry name" value="DOLICHOL KINASE"/>
    <property type="match status" value="1"/>
</dbReference>
<dbReference type="GO" id="GO:0005789">
    <property type="term" value="C:endoplasmic reticulum membrane"/>
    <property type="evidence" value="ECO:0007669"/>
    <property type="project" value="UniProtKB-SubCell"/>
</dbReference>
<feature type="compositionally biased region" description="Basic and acidic residues" evidence="10">
    <location>
        <begin position="1"/>
        <end position="19"/>
    </location>
</feature>
<comment type="subcellular location">
    <subcellularLocation>
        <location evidence="1">Endoplasmic reticulum membrane</location>
        <topology evidence="1">Multi-pass membrane protein</topology>
    </subcellularLocation>
</comment>
<evidence type="ECO:0000256" key="11">
    <source>
        <dbReference type="SAM" id="Phobius"/>
    </source>
</evidence>
<feature type="compositionally biased region" description="Low complexity" evidence="10">
    <location>
        <begin position="30"/>
        <end position="45"/>
    </location>
</feature>
<feature type="compositionally biased region" description="Polar residues" evidence="10">
    <location>
        <begin position="64"/>
        <end position="76"/>
    </location>
</feature>
<evidence type="ECO:0000256" key="9">
    <source>
        <dbReference type="ARBA" id="ARBA00023136"/>
    </source>
</evidence>
<keyword evidence="4" id="KW-0808">Transferase</keyword>
<feature type="transmembrane region" description="Helical" evidence="11">
    <location>
        <begin position="606"/>
        <end position="626"/>
    </location>
</feature>
<evidence type="ECO:0000256" key="10">
    <source>
        <dbReference type="SAM" id="MobiDB-lite"/>
    </source>
</evidence>
<keyword evidence="8 11" id="KW-1133">Transmembrane helix</keyword>
<evidence type="ECO:0000256" key="7">
    <source>
        <dbReference type="ARBA" id="ARBA00022824"/>
    </source>
</evidence>
<dbReference type="AlphaFoldDB" id="A0A5N6KNM1"/>
<evidence type="ECO:0000256" key="5">
    <source>
        <dbReference type="ARBA" id="ARBA00022692"/>
    </source>
</evidence>
<comment type="caution">
    <text evidence="12">The sequence shown here is derived from an EMBL/GenBank/DDBJ whole genome shotgun (WGS) entry which is preliminary data.</text>
</comment>
<feature type="transmembrane region" description="Helical" evidence="11">
    <location>
        <begin position="704"/>
        <end position="724"/>
    </location>
</feature>
<reference evidence="12 13" key="1">
    <citation type="submission" date="2019-06" db="EMBL/GenBank/DDBJ databases">
        <title>A chromosomal-level reference genome of Carpinus fangiana (Coryloideae, Betulaceae).</title>
        <authorList>
            <person name="Yang X."/>
            <person name="Wang Z."/>
            <person name="Zhang L."/>
            <person name="Hao G."/>
            <person name="Liu J."/>
            <person name="Yang Y."/>
        </authorList>
    </citation>
    <scope>NUCLEOTIDE SEQUENCE [LARGE SCALE GENOMIC DNA]</scope>
    <source>
        <strain evidence="12">Cfa_2016G</strain>
        <tissue evidence="12">Leaf</tissue>
    </source>
</reference>
<evidence type="ECO:0000256" key="8">
    <source>
        <dbReference type="ARBA" id="ARBA00022989"/>
    </source>
</evidence>
<protein>
    <recommendedName>
        <fullName evidence="3">dolichol kinase</fullName>
        <ecNumber evidence="3">2.7.1.108</ecNumber>
    </recommendedName>
</protein>
<feature type="transmembrane region" description="Helical" evidence="11">
    <location>
        <begin position="784"/>
        <end position="803"/>
    </location>
</feature>
<feature type="transmembrane region" description="Helical" evidence="11">
    <location>
        <begin position="515"/>
        <end position="533"/>
    </location>
</feature>
<keyword evidence="7" id="KW-0256">Endoplasmic reticulum</keyword>
<dbReference type="EC" id="2.7.1.108" evidence="3"/>
<name>A0A5N6KNM1_9ROSI</name>
<keyword evidence="5 11" id="KW-0812">Transmembrane</keyword>
<evidence type="ECO:0000256" key="3">
    <source>
        <dbReference type="ARBA" id="ARBA00012132"/>
    </source>
</evidence>
<proteinExistence type="inferred from homology"/>
<sequence>MIELPDHLKEVPPRLERSPHPYNRHQKLQNSTNPSSTSTPLLRSTVATPVTEKELEWWDDKSQNHTQNTQTPSESGSEADDEKGTLTRALPAPPVRPRKGLRGITDDDAIDESAVEHLTFPEYVTKHDKNTRKISSRLYRVFLGDPDDIQSGKKFRRSRKAELLRRTSEVLLMSFVAAPLLCQDAAGKNSCSWPHALSCHVVSIPILCLLYVVRLLLVPLTSKRVLRIGSVLIPSTFDPAPLLYPTFVPPLVAGSVAGRGDVFIANCVLGLAALPDRLFPRIAGPASLNLLHWILTLVPAGVSTSPGDEDTISYLYPLLATLLPSLQYLTTTSLLRSELKLLAIALINIGLFAKAPYMTILSIVIWIGGLGLFVCCLYVLKWNVALERVPRWRLKRAVDVVRASNSFWSTLAAGMNPLSVAHAKESQDSSSQFPNGGRGVAPRSRTNGRASFSEVEDREPLIQADKRNRSRTITLPAAAPGKIKTSLKSSRSRTYRRISQWCYSMTPKQAETKKWLYAGYTYAIIISLVIGPIRQLVSSRALGGQEPFGWAIGYLFGDLEAVQKTVQSYEMEGWIPLPSGQDSSAAGAGWMEAYRHGSVGAGNTRLLLFGYWVAVIAGGIGIVLQLSTSVEVDTRRKVFHGMMVVMLLPTAYVDPAFLALGLTLVLAVFLLLDLIRAAQLRPLSRPLALFLTPYVDGRDLRGPVVISHIFLLIGCAIPLWLSLAGMERAGSGPWTGWELASRDISMVAGVVCVGMGDAAASLIGRRFGRHKWPWSGGKSLEGSMAFAAAVTIGLLLAKAWLVAGGWQQTWDDGNSSVGLVGKAWLAGCGASLTEAVLTGCNDNVVVPVILWMLVRGLRV</sequence>
<gene>
    <name evidence="12" type="ORF">FH972_021186</name>
</gene>
<feature type="transmembrane region" description="Helical" evidence="11">
    <location>
        <begin position="341"/>
        <end position="357"/>
    </location>
</feature>
<feature type="region of interest" description="Disordered" evidence="10">
    <location>
        <begin position="426"/>
        <end position="459"/>
    </location>
</feature>
<feature type="transmembrane region" description="Helical" evidence="11">
    <location>
        <begin position="193"/>
        <end position="213"/>
    </location>
</feature>
<keyword evidence="9 11" id="KW-0472">Membrane</keyword>
<dbReference type="EMBL" id="VIBQ01000009">
    <property type="protein sequence ID" value="KAB8336878.1"/>
    <property type="molecule type" value="Genomic_DNA"/>
</dbReference>
<evidence type="ECO:0000313" key="12">
    <source>
        <dbReference type="EMBL" id="KAB8336878.1"/>
    </source>
</evidence>
<evidence type="ECO:0000256" key="2">
    <source>
        <dbReference type="ARBA" id="ARBA00010794"/>
    </source>
</evidence>
<evidence type="ECO:0000256" key="4">
    <source>
        <dbReference type="ARBA" id="ARBA00022679"/>
    </source>
</evidence>
<evidence type="ECO:0000313" key="13">
    <source>
        <dbReference type="Proteomes" id="UP000327013"/>
    </source>
</evidence>